<dbReference type="GO" id="GO:0016887">
    <property type="term" value="F:ATP hydrolysis activity"/>
    <property type="evidence" value="ECO:0007669"/>
    <property type="project" value="InterPro"/>
</dbReference>
<dbReference type="Gene3D" id="3.40.50.300">
    <property type="entry name" value="P-loop containing nucleotide triphosphate hydrolases"/>
    <property type="match status" value="1"/>
</dbReference>
<dbReference type="InterPro" id="IPR003439">
    <property type="entry name" value="ABC_transporter-like_ATP-bd"/>
</dbReference>
<keyword evidence="4" id="KW-1003">Cell membrane</keyword>
<dbReference type="RefSeq" id="WP_143555737.1">
    <property type="nucleotide sequence ID" value="NZ_FUWM01000040.1"/>
</dbReference>
<gene>
    <name evidence="7" type="ORF">SAMN02745118_02813</name>
</gene>
<dbReference type="AlphaFoldDB" id="A0A1T4R2U0"/>
<keyword evidence="3" id="KW-0813">Transport</keyword>
<keyword evidence="5" id="KW-0472">Membrane</keyword>
<organism evidence="7 8">
    <name type="scientific">Selenihalanaerobacter shriftii</name>
    <dbReference type="NCBI Taxonomy" id="142842"/>
    <lineage>
        <taxon>Bacteria</taxon>
        <taxon>Bacillati</taxon>
        <taxon>Bacillota</taxon>
        <taxon>Clostridia</taxon>
        <taxon>Halanaerobiales</taxon>
        <taxon>Halobacteroidaceae</taxon>
        <taxon>Selenihalanaerobacter</taxon>
    </lineage>
</organism>
<dbReference type="GO" id="GO:0005524">
    <property type="term" value="F:ATP binding"/>
    <property type="evidence" value="ECO:0007669"/>
    <property type="project" value="InterPro"/>
</dbReference>
<dbReference type="OrthoDB" id="9776369at2"/>
<evidence type="ECO:0000256" key="2">
    <source>
        <dbReference type="ARBA" id="ARBA00005417"/>
    </source>
</evidence>
<dbReference type="Proteomes" id="UP000190625">
    <property type="component" value="Unassembled WGS sequence"/>
</dbReference>
<evidence type="ECO:0000313" key="7">
    <source>
        <dbReference type="EMBL" id="SKA10364.1"/>
    </source>
</evidence>
<protein>
    <submittedName>
        <fullName evidence="7">ABC transporter</fullName>
    </submittedName>
</protein>
<feature type="domain" description="ABC transporter" evidence="6">
    <location>
        <begin position="27"/>
        <end position="87"/>
    </location>
</feature>
<dbReference type="GO" id="GO:0016020">
    <property type="term" value="C:membrane"/>
    <property type="evidence" value="ECO:0007669"/>
    <property type="project" value="UniProtKB-SubCell"/>
</dbReference>
<dbReference type="EMBL" id="FUWM01000040">
    <property type="protein sequence ID" value="SKA10364.1"/>
    <property type="molecule type" value="Genomic_DNA"/>
</dbReference>
<dbReference type="InterPro" id="IPR050388">
    <property type="entry name" value="ABC_Ni/Peptide_Import"/>
</dbReference>
<dbReference type="PANTHER" id="PTHR43297:SF2">
    <property type="entry name" value="DIPEPTIDE TRANSPORT ATP-BINDING PROTEIN DPPD"/>
    <property type="match status" value="1"/>
</dbReference>
<reference evidence="8" key="1">
    <citation type="submission" date="2017-02" db="EMBL/GenBank/DDBJ databases">
        <authorList>
            <person name="Varghese N."/>
            <person name="Submissions S."/>
        </authorList>
    </citation>
    <scope>NUCLEOTIDE SEQUENCE [LARGE SCALE GENOMIC DNA]</scope>
    <source>
        <strain evidence="8">ATCC BAA-73</strain>
    </source>
</reference>
<evidence type="ECO:0000256" key="5">
    <source>
        <dbReference type="ARBA" id="ARBA00023136"/>
    </source>
</evidence>
<dbReference type="STRING" id="142842.SAMN02745118_02813"/>
<evidence type="ECO:0000259" key="6">
    <source>
        <dbReference type="Pfam" id="PF00005"/>
    </source>
</evidence>
<comment type="similarity">
    <text evidence="2">Belongs to the ABC transporter superfamily.</text>
</comment>
<dbReference type="Pfam" id="PF00005">
    <property type="entry name" value="ABC_tran"/>
    <property type="match status" value="1"/>
</dbReference>
<feature type="non-terminal residue" evidence="7">
    <location>
        <position position="97"/>
    </location>
</feature>
<comment type="subcellular location">
    <subcellularLocation>
        <location evidence="1">Membrane</location>
    </subcellularLocation>
</comment>
<proteinExistence type="inferred from homology"/>
<sequence>MSKDVILEVNDLQTHFFVEKGVVKAVDGVSFQIEKGETLGIVGESGSGKSVTSTSIMRLIPQPPGKIVGGEINFKGENLLNKSKSEMRNIRGNEISM</sequence>
<dbReference type="SUPFAM" id="SSF52540">
    <property type="entry name" value="P-loop containing nucleoside triphosphate hydrolases"/>
    <property type="match status" value="1"/>
</dbReference>
<evidence type="ECO:0000313" key="8">
    <source>
        <dbReference type="Proteomes" id="UP000190625"/>
    </source>
</evidence>
<dbReference type="InterPro" id="IPR027417">
    <property type="entry name" value="P-loop_NTPase"/>
</dbReference>
<evidence type="ECO:0000256" key="1">
    <source>
        <dbReference type="ARBA" id="ARBA00004370"/>
    </source>
</evidence>
<accession>A0A1T4R2U0</accession>
<keyword evidence="8" id="KW-1185">Reference proteome</keyword>
<evidence type="ECO:0000256" key="4">
    <source>
        <dbReference type="ARBA" id="ARBA00022475"/>
    </source>
</evidence>
<dbReference type="PANTHER" id="PTHR43297">
    <property type="entry name" value="OLIGOPEPTIDE TRANSPORT ATP-BINDING PROTEIN APPD"/>
    <property type="match status" value="1"/>
</dbReference>
<name>A0A1T4R2U0_9FIRM</name>
<evidence type="ECO:0000256" key="3">
    <source>
        <dbReference type="ARBA" id="ARBA00022448"/>
    </source>
</evidence>